<reference evidence="1" key="1">
    <citation type="submission" date="2020-05" db="EMBL/GenBank/DDBJ databases">
        <authorList>
            <person name="Chiriac C."/>
            <person name="Salcher M."/>
            <person name="Ghai R."/>
            <person name="Kavagutti S V."/>
        </authorList>
    </citation>
    <scope>NUCLEOTIDE SEQUENCE</scope>
</reference>
<organism evidence="1">
    <name type="scientific">freshwater metagenome</name>
    <dbReference type="NCBI Taxonomy" id="449393"/>
    <lineage>
        <taxon>unclassified sequences</taxon>
        <taxon>metagenomes</taxon>
        <taxon>ecological metagenomes</taxon>
    </lineage>
</organism>
<sequence>MTDGLEVFVHEVIDAMTTSPFLIVVSLAPTATG</sequence>
<gene>
    <name evidence="1" type="ORF">UFOPK3775_00971</name>
</gene>
<accession>A0A6J5ZGI2</accession>
<proteinExistence type="predicted"/>
<name>A0A6J5ZGI2_9ZZZZ</name>
<dbReference type="EMBL" id="CAESAK010000142">
    <property type="protein sequence ID" value="CAB4341754.1"/>
    <property type="molecule type" value="Genomic_DNA"/>
</dbReference>
<protein>
    <submittedName>
        <fullName evidence="1">Unannotated protein</fullName>
    </submittedName>
</protein>
<dbReference type="AlphaFoldDB" id="A0A6J5ZGI2"/>
<evidence type="ECO:0000313" key="1">
    <source>
        <dbReference type="EMBL" id="CAB4341754.1"/>
    </source>
</evidence>